<keyword evidence="2" id="KW-1185">Reference proteome</keyword>
<accession>A0ABR6BAH4</accession>
<reference evidence="1 2" key="1">
    <citation type="submission" date="2020-08" db="EMBL/GenBank/DDBJ databases">
        <title>Genomic Encyclopedia of Archaeal and Bacterial Type Strains, Phase II (KMG-II): from individual species to whole genera.</title>
        <authorList>
            <person name="Goeker M."/>
        </authorList>
    </citation>
    <scope>NUCLEOTIDE SEQUENCE [LARGE SCALE GENOMIC DNA]</scope>
    <source>
        <strain evidence="1 2">DSM 43850</strain>
    </source>
</reference>
<sequence length="334" mass="37299">MDRHLNLRTCASVLRSLHHGYLTSVSPPLRPAANRRLAAERALAARYADAVREPDARAEALSELLAKDLPSLANDRDGLRRLVESGQWSLLVLSEEIASKSWWLLARAQYWGASRGEDRRKTAVVVPRVLADAVPRLAAAGPDRVRVAGEVNSHEASDEFCATVLDALPQFVFCTGRPGMVAWPALDLDRVLAQARLPTRPSASGTPLVPTADLADEILDDARGYLGDFLYDEDWFDDDAIQDWFNALGEHVHALPLTHPHVRAAARYLRPFLDDDERIGALIYPDGKAIQYIERHEPGGDFDDYLTGFLDAVAIDWRAWRDLEEHFGTHARWD</sequence>
<evidence type="ECO:0000313" key="2">
    <source>
        <dbReference type="Proteomes" id="UP000517916"/>
    </source>
</evidence>
<gene>
    <name evidence="1" type="ORF">BC739_001017</name>
</gene>
<organism evidence="1 2">
    <name type="scientific">Kutzneria viridogrisea</name>
    <dbReference type="NCBI Taxonomy" id="47990"/>
    <lineage>
        <taxon>Bacteria</taxon>
        <taxon>Bacillati</taxon>
        <taxon>Actinomycetota</taxon>
        <taxon>Actinomycetes</taxon>
        <taxon>Pseudonocardiales</taxon>
        <taxon>Pseudonocardiaceae</taxon>
        <taxon>Kutzneria</taxon>
    </lineage>
</organism>
<proteinExistence type="predicted"/>
<dbReference type="RefSeq" id="WP_182836393.1">
    <property type="nucleotide sequence ID" value="NZ_BAAABQ010000065.1"/>
</dbReference>
<protein>
    <recommendedName>
        <fullName evidence="3">DUF4253 domain-containing protein</fullName>
    </recommendedName>
</protein>
<name>A0ABR6BAH4_9PSEU</name>
<dbReference type="Proteomes" id="UP000517916">
    <property type="component" value="Unassembled WGS sequence"/>
</dbReference>
<evidence type="ECO:0000313" key="1">
    <source>
        <dbReference type="EMBL" id="MBA8923820.1"/>
    </source>
</evidence>
<dbReference type="EMBL" id="JACJID010000001">
    <property type="protein sequence ID" value="MBA8923820.1"/>
    <property type="molecule type" value="Genomic_DNA"/>
</dbReference>
<comment type="caution">
    <text evidence="1">The sequence shown here is derived from an EMBL/GenBank/DDBJ whole genome shotgun (WGS) entry which is preliminary data.</text>
</comment>
<evidence type="ECO:0008006" key="3">
    <source>
        <dbReference type="Google" id="ProtNLM"/>
    </source>
</evidence>